<evidence type="ECO:0000313" key="2">
    <source>
        <dbReference type="EMBL" id="ODQ83119.1"/>
    </source>
</evidence>
<dbReference type="EMBL" id="KV454426">
    <property type="protein sequence ID" value="ODQ83119.1"/>
    <property type="molecule type" value="Genomic_DNA"/>
</dbReference>
<gene>
    <name evidence="2" type="ORF">BABINDRAFT_159573</name>
</gene>
<feature type="region of interest" description="Disordered" evidence="1">
    <location>
        <begin position="73"/>
        <end position="104"/>
    </location>
</feature>
<feature type="region of interest" description="Disordered" evidence="1">
    <location>
        <begin position="161"/>
        <end position="197"/>
    </location>
</feature>
<name>A0A1E3QZK7_9ASCO</name>
<keyword evidence="3" id="KW-1185">Reference proteome</keyword>
<dbReference type="GeneID" id="30145601"/>
<reference evidence="3" key="1">
    <citation type="submission" date="2016-05" db="EMBL/GenBank/DDBJ databases">
        <title>Comparative genomics of biotechnologically important yeasts.</title>
        <authorList>
            <consortium name="DOE Joint Genome Institute"/>
            <person name="Riley R."/>
            <person name="Haridas S."/>
            <person name="Wolfe K.H."/>
            <person name="Lopes M.R."/>
            <person name="Hittinger C.T."/>
            <person name="Goker M."/>
            <person name="Salamov A."/>
            <person name="Wisecaver J."/>
            <person name="Long T.M."/>
            <person name="Aerts A.L."/>
            <person name="Barry K."/>
            <person name="Choi C."/>
            <person name="Clum A."/>
            <person name="Coughlan A.Y."/>
            <person name="Deshpande S."/>
            <person name="Douglass A.P."/>
            <person name="Hanson S.J."/>
            <person name="Klenk H.-P."/>
            <person name="Labutti K."/>
            <person name="Lapidus A."/>
            <person name="Lindquist E."/>
            <person name="Lipzen A."/>
            <person name="Meier-Kolthoff J.P."/>
            <person name="Ohm R.A."/>
            <person name="Otillar R.P."/>
            <person name="Pangilinan J."/>
            <person name="Peng Y."/>
            <person name="Rokas A."/>
            <person name="Rosa C.A."/>
            <person name="Scheuner C."/>
            <person name="Sibirny A.A."/>
            <person name="Slot J.C."/>
            <person name="Stielow J.B."/>
            <person name="Sun H."/>
            <person name="Kurtzman C.P."/>
            <person name="Blackwell M."/>
            <person name="Grigoriev I.V."/>
            <person name="Jeffries T.W."/>
        </authorList>
    </citation>
    <scope>NUCLEOTIDE SEQUENCE [LARGE SCALE GENOMIC DNA]</scope>
    <source>
        <strain evidence="3">NRRL Y-12698</strain>
    </source>
</reference>
<dbReference type="OrthoDB" id="5408025at2759"/>
<dbReference type="AlphaFoldDB" id="A0A1E3QZK7"/>
<evidence type="ECO:0000313" key="3">
    <source>
        <dbReference type="Proteomes" id="UP000094336"/>
    </source>
</evidence>
<sequence length="212" mass="22702">MNNYYSTPYHPSPPQQYQNLYTNATQGGSDFVYTQNFSGNANAGGYTYGSASARFTSNGTANGTFARANGAVSGGSNEYTDSPTFSTLNPSSSSSSQANGNTSNVSLYQLPSRARYLVSKSFEDDYEFMPEISSKYAAPLSPNSKFNPYTSSVFSPNSLPSNVHSPISTPTQTRATAVDESPRVHTPRIKRPLEIKNPLTGMKVASPVAAAK</sequence>
<proteinExistence type="predicted"/>
<dbReference type="RefSeq" id="XP_018988447.1">
    <property type="nucleotide sequence ID" value="XM_019127748.1"/>
</dbReference>
<evidence type="ECO:0000256" key="1">
    <source>
        <dbReference type="SAM" id="MobiDB-lite"/>
    </source>
</evidence>
<organism evidence="2 3">
    <name type="scientific">Babjeviella inositovora NRRL Y-12698</name>
    <dbReference type="NCBI Taxonomy" id="984486"/>
    <lineage>
        <taxon>Eukaryota</taxon>
        <taxon>Fungi</taxon>
        <taxon>Dikarya</taxon>
        <taxon>Ascomycota</taxon>
        <taxon>Saccharomycotina</taxon>
        <taxon>Pichiomycetes</taxon>
        <taxon>Serinales incertae sedis</taxon>
        <taxon>Babjeviella</taxon>
    </lineage>
</organism>
<protein>
    <submittedName>
        <fullName evidence="2">Uncharacterized protein</fullName>
    </submittedName>
</protein>
<feature type="compositionally biased region" description="Low complexity" evidence="1">
    <location>
        <begin position="82"/>
        <end position="104"/>
    </location>
</feature>
<feature type="compositionally biased region" description="Polar residues" evidence="1">
    <location>
        <begin position="161"/>
        <end position="175"/>
    </location>
</feature>
<accession>A0A1E3QZK7</accession>
<dbReference type="Proteomes" id="UP000094336">
    <property type="component" value="Unassembled WGS sequence"/>
</dbReference>